<reference evidence="9 10" key="1">
    <citation type="journal article" date="2019" name="Int. J. Syst. Evol. Microbiol.">
        <title>The Global Catalogue of Microorganisms (GCM) 10K type strain sequencing project: providing services to taxonomists for standard genome sequencing and annotation.</title>
        <authorList>
            <consortium name="The Broad Institute Genomics Platform"/>
            <consortium name="The Broad Institute Genome Sequencing Center for Infectious Disease"/>
            <person name="Wu L."/>
            <person name="Ma J."/>
        </authorList>
    </citation>
    <scope>NUCLEOTIDE SEQUENCE [LARGE SCALE GENOMIC DNA]</scope>
    <source>
        <strain evidence="9 10">JCM 9383</strain>
    </source>
</reference>
<dbReference type="EMBL" id="BAAAUX010000001">
    <property type="protein sequence ID" value="GAA2773398.1"/>
    <property type="molecule type" value="Genomic_DNA"/>
</dbReference>
<dbReference type="RefSeq" id="WP_344677322.1">
    <property type="nucleotide sequence ID" value="NZ_BAAAUX010000001.1"/>
</dbReference>
<protein>
    <submittedName>
        <fullName evidence="9">ABC transporter permease</fullName>
    </submittedName>
</protein>
<evidence type="ECO:0000256" key="1">
    <source>
        <dbReference type="ARBA" id="ARBA00004651"/>
    </source>
</evidence>
<comment type="caution">
    <text evidence="9">The sequence shown here is derived from an EMBL/GenBank/DDBJ whole genome shotgun (WGS) entry which is preliminary data.</text>
</comment>
<dbReference type="InterPro" id="IPR035906">
    <property type="entry name" value="MetI-like_sf"/>
</dbReference>
<feature type="transmembrane region" description="Helical" evidence="7">
    <location>
        <begin position="181"/>
        <end position="202"/>
    </location>
</feature>
<comment type="subcellular location">
    <subcellularLocation>
        <location evidence="1 7">Cell membrane</location>
        <topology evidence="1 7">Multi-pass membrane protein</topology>
    </subcellularLocation>
</comment>
<evidence type="ECO:0000256" key="3">
    <source>
        <dbReference type="ARBA" id="ARBA00022475"/>
    </source>
</evidence>
<accession>A0ABN3V041</accession>
<feature type="transmembrane region" description="Helical" evidence="7">
    <location>
        <begin position="100"/>
        <end position="122"/>
    </location>
</feature>
<keyword evidence="4 7" id="KW-0812">Transmembrane</keyword>
<evidence type="ECO:0000256" key="5">
    <source>
        <dbReference type="ARBA" id="ARBA00022989"/>
    </source>
</evidence>
<proteinExistence type="inferred from homology"/>
<evidence type="ECO:0000313" key="10">
    <source>
        <dbReference type="Proteomes" id="UP001500979"/>
    </source>
</evidence>
<dbReference type="PROSITE" id="PS50928">
    <property type="entry name" value="ABC_TM1"/>
    <property type="match status" value="1"/>
</dbReference>
<feature type="transmembrane region" description="Helical" evidence="7">
    <location>
        <begin position="69"/>
        <end position="93"/>
    </location>
</feature>
<keyword evidence="3" id="KW-1003">Cell membrane</keyword>
<evidence type="ECO:0000313" key="9">
    <source>
        <dbReference type="EMBL" id="GAA2773398.1"/>
    </source>
</evidence>
<feature type="domain" description="ABC transmembrane type-1" evidence="8">
    <location>
        <begin position="58"/>
        <end position="242"/>
    </location>
</feature>
<evidence type="ECO:0000256" key="2">
    <source>
        <dbReference type="ARBA" id="ARBA00022448"/>
    </source>
</evidence>
<keyword evidence="6 7" id="KW-0472">Membrane</keyword>
<evidence type="ECO:0000259" key="8">
    <source>
        <dbReference type="PROSITE" id="PS50928"/>
    </source>
</evidence>
<evidence type="ECO:0000256" key="6">
    <source>
        <dbReference type="ARBA" id="ARBA00023136"/>
    </source>
</evidence>
<dbReference type="PANTHER" id="PTHR30151:SF20">
    <property type="entry name" value="ABC TRANSPORTER PERMEASE PROTEIN HI_0355-RELATED"/>
    <property type="match status" value="1"/>
</dbReference>
<sequence>MTAPANQRATAKWWPAALLVVVLVGLWELVSGLVDVPEYLFPAPSAIVRAGVDNAELLASASWVTTEELLLGLLLAVVVALLIAVALHFSVLLRRTVLPLLIASQTVPVVVLAPILAIAFGYGILPKLVVVALICFFPLAVGTLDGLRSVDPDLPRLMRTLDASRWAIFRRVEFPSALPQLFSGLRLAVTYAAIGAVFGEWSGSTDGLGFVMLQATPQLRTALVFAAIVVLTAETVALFLFVRLLEKIILRWNRR</sequence>
<keyword evidence="10" id="KW-1185">Reference proteome</keyword>
<gene>
    <name evidence="9" type="ORF">GCM10010470_01350</name>
</gene>
<dbReference type="PANTHER" id="PTHR30151">
    <property type="entry name" value="ALKANE SULFONATE ABC TRANSPORTER-RELATED, MEMBRANE SUBUNIT"/>
    <property type="match status" value="1"/>
</dbReference>
<dbReference type="Gene3D" id="1.10.3720.10">
    <property type="entry name" value="MetI-like"/>
    <property type="match status" value="1"/>
</dbReference>
<dbReference type="Proteomes" id="UP001500979">
    <property type="component" value="Unassembled WGS sequence"/>
</dbReference>
<comment type="similarity">
    <text evidence="7">Belongs to the binding-protein-dependent transport system permease family.</text>
</comment>
<organism evidence="9 10">
    <name type="scientific">Saccharopolyspora taberi</name>
    <dbReference type="NCBI Taxonomy" id="60895"/>
    <lineage>
        <taxon>Bacteria</taxon>
        <taxon>Bacillati</taxon>
        <taxon>Actinomycetota</taxon>
        <taxon>Actinomycetes</taxon>
        <taxon>Pseudonocardiales</taxon>
        <taxon>Pseudonocardiaceae</taxon>
        <taxon>Saccharopolyspora</taxon>
    </lineage>
</organism>
<keyword evidence="5 7" id="KW-1133">Transmembrane helix</keyword>
<evidence type="ECO:0000256" key="4">
    <source>
        <dbReference type="ARBA" id="ARBA00022692"/>
    </source>
</evidence>
<keyword evidence="2 7" id="KW-0813">Transport</keyword>
<dbReference type="CDD" id="cd06261">
    <property type="entry name" value="TM_PBP2"/>
    <property type="match status" value="1"/>
</dbReference>
<dbReference type="SUPFAM" id="SSF161098">
    <property type="entry name" value="MetI-like"/>
    <property type="match status" value="1"/>
</dbReference>
<evidence type="ECO:0000256" key="7">
    <source>
        <dbReference type="RuleBase" id="RU363032"/>
    </source>
</evidence>
<name>A0ABN3V041_9PSEU</name>
<dbReference type="Pfam" id="PF00528">
    <property type="entry name" value="BPD_transp_1"/>
    <property type="match status" value="1"/>
</dbReference>
<feature type="transmembrane region" description="Helical" evidence="7">
    <location>
        <begin position="128"/>
        <end position="147"/>
    </location>
</feature>
<feature type="transmembrane region" description="Helical" evidence="7">
    <location>
        <begin position="222"/>
        <end position="245"/>
    </location>
</feature>
<dbReference type="InterPro" id="IPR000515">
    <property type="entry name" value="MetI-like"/>
</dbReference>